<feature type="compositionally biased region" description="Basic residues" evidence="1">
    <location>
        <begin position="241"/>
        <end position="250"/>
    </location>
</feature>
<name>A0A843USX7_COLES</name>
<gene>
    <name evidence="2" type="ORF">Taro_019044</name>
</gene>
<accession>A0A843USX7</accession>
<feature type="compositionally biased region" description="Pro residues" evidence="1">
    <location>
        <begin position="256"/>
        <end position="279"/>
    </location>
</feature>
<comment type="caution">
    <text evidence="2">The sequence shown here is derived from an EMBL/GenBank/DDBJ whole genome shotgun (WGS) entry which is preliminary data.</text>
</comment>
<dbReference type="EMBL" id="NMUH01000907">
    <property type="protein sequence ID" value="MQL86511.1"/>
    <property type="molecule type" value="Genomic_DNA"/>
</dbReference>
<feature type="compositionally biased region" description="Low complexity" evidence="1">
    <location>
        <begin position="280"/>
        <end position="306"/>
    </location>
</feature>
<keyword evidence="3" id="KW-1185">Reference proteome</keyword>
<protein>
    <submittedName>
        <fullName evidence="2">Uncharacterized protein</fullName>
    </submittedName>
</protein>
<evidence type="ECO:0000256" key="1">
    <source>
        <dbReference type="SAM" id="MobiDB-lite"/>
    </source>
</evidence>
<organism evidence="2 3">
    <name type="scientific">Colocasia esculenta</name>
    <name type="common">Wild taro</name>
    <name type="synonym">Arum esculentum</name>
    <dbReference type="NCBI Taxonomy" id="4460"/>
    <lineage>
        <taxon>Eukaryota</taxon>
        <taxon>Viridiplantae</taxon>
        <taxon>Streptophyta</taxon>
        <taxon>Embryophyta</taxon>
        <taxon>Tracheophyta</taxon>
        <taxon>Spermatophyta</taxon>
        <taxon>Magnoliopsida</taxon>
        <taxon>Liliopsida</taxon>
        <taxon>Araceae</taxon>
        <taxon>Aroideae</taxon>
        <taxon>Colocasieae</taxon>
        <taxon>Colocasia</taxon>
    </lineage>
</organism>
<reference evidence="2" key="1">
    <citation type="submission" date="2017-07" db="EMBL/GenBank/DDBJ databases">
        <title>Taro Niue Genome Assembly and Annotation.</title>
        <authorList>
            <person name="Atibalentja N."/>
            <person name="Keating K."/>
            <person name="Fields C.J."/>
        </authorList>
    </citation>
    <scope>NUCLEOTIDE SEQUENCE</scope>
    <source>
        <strain evidence="2">Niue_2</strain>
        <tissue evidence="2">Leaf</tissue>
    </source>
</reference>
<feature type="region of interest" description="Disordered" evidence="1">
    <location>
        <begin position="134"/>
        <end position="181"/>
    </location>
</feature>
<dbReference type="AlphaFoldDB" id="A0A843USX7"/>
<feature type="compositionally biased region" description="Low complexity" evidence="1">
    <location>
        <begin position="162"/>
        <end position="171"/>
    </location>
</feature>
<feature type="region of interest" description="Disordered" evidence="1">
    <location>
        <begin position="210"/>
        <end position="313"/>
    </location>
</feature>
<dbReference type="OrthoDB" id="2010680at2759"/>
<feature type="compositionally biased region" description="Basic and acidic residues" evidence="1">
    <location>
        <begin position="146"/>
        <end position="161"/>
    </location>
</feature>
<proteinExistence type="predicted"/>
<dbReference type="Proteomes" id="UP000652761">
    <property type="component" value="Unassembled WGS sequence"/>
</dbReference>
<evidence type="ECO:0000313" key="2">
    <source>
        <dbReference type="EMBL" id="MQL86511.1"/>
    </source>
</evidence>
<sequence length="456" mass="51264">MGSSRAPESTQMTPEQLHRHAKIPICPGKVVDFSHLSGNLSWVENNLDAMGWTKLCQISEPIAENAVRAFYVSMEISSGNTVFSYVKGTKIIISEELLVENLKCPNSGHKLNEIMPLEKQNWALLEAWPPLSTEDLSQPAVQQSEQKSDQEPVLDQSKEPETQPNQQNSEEQPPEEQKDLEPEAQLALVEFEPAVEHQQQSVLEDQSVAVGAAEASQPKQVSQMESMAKRPLESTPNLQTFKRKVKRRLVKHGDPIFPPPPSRPTHPTPAPSVKPPPKPTRSAPARSQPSAPTTPTTETPSQSTSSDPPPLAAIPMDPFYQDIKFSIYPTNRMFQNLIFPIARRWDSRRDSRNLGDQLERLQEAIDRYPYLDARPYFGRSVWLHAFNLVLPLHLYLSQRSLSLRQSVVEFLVDVAGEVASLRALLYSVVQDREAAQRQLHAVNDYTSSEDFGKMQN</sequence>
<feature type="compositionally biased region" description="Polar residues" evidence="1">
    <location>
        <begin position="134"/>
        <end position="145"/>
    </location>
</feature>
<evidence type="ECO:0000313" key="3">
    <source>
        <dbReference type="Proteomes" id="UP000652761"/>
    </source>
</evidence>